<dbReference type="PANTHER" id="PTHR12121">
    <property type="entry name" value="CARBON CATABOLITE REPRESSOR PROTEIN 4"/>
    <property type="match status" value="1"/>
</dbReference>
<accession>A0AB34JT80</accession>
<reference evidence="3 4" key="1">
    <citation type="journal article" date="2024" name="Science">
        <title>Giant polyketide synthase enzymes in the biosynthesis of giant marine polyether toxins.</title>
        <authorList>
            <person name="Fallon T.R."/>
            <person name="Shende V.V."/>
            <person name="Wierzbicki I.H."/>
            <person name="Pendleton A.L."/>
            <person name="Watervoot N.F."/>
            <person name="Auber R.P."/>
            <person name="Gonzalez D.J."/>
            <person name="Wisecaver J.H."/>
            <person name="Moore B.S."/>
        </authorList>
    </citation>
    <scope>NUCLEOTIDE SEQUENCE [LARGE SCALE GENOMIC DNA]</scope>
    <source>
        <strain evidence="3 4">12B1</strain>
    </source>
</reference>
<gene>
    <name evidence="3" type="ORF">AB1Y20_018819</name>
</gene>
<dbReference type="PANTHER" id="PTHR12121:SF34">
    <property type="entry name" value="PROTEIN ANGEL"/>
    <property type="match status" value="1"/>
</dbReference>
<evidence type="ECO:0000313" key="4">
    <source>
        <dbReference type="Proteomes" id="UP001515480"/>
    </source>
</evidence>
<dbReference type="EMBL" id="JBGBPQ010000005">
    <property type="protein sequence ID" value="KAL1523900.1"/>
    <property type="molecule type" value="Genomic_DNA"/>
</dbReference>
<feature type="compositionally biased region" description="Acidic residues" evidence="1">
    <location>
        <begin position="1"/>
        <end position="20"/>
    </location>
</feature>
<dbReference type="GO" id="GO:0000175">
    <property type="term" value="F:3'-5'-RNA exonuclease activity"/>
    <property type="evidence" value="ECO:0007669"/>
    <property type="project" value="TreeGrafter"/>
</dbReference>
<name>A0AB34JT80_PRYPA</name>
<feature type="region of interest" description="Disordered" evidence="1">
    <location>
        <begin position="441"/>
        <end position="481"/>
    </location>
</feature>
<evidence type="ECO:0000313" key="3">
    <source>
        <dbReference type="EMBL" id="KAL1523900.1"/>
    </source>
</evidence>
<dbReference type="Pfam" id="PF03372">
    <property type="entry name" value="Exo_endo_phos"/>
    <property type="match status" value="1"/>
</dbReference>
<dbReference type="InterPro" id="IPR050410">
    <property type="entry name" value="CCR4/nocturin_mRNA_transcr"/>
</dbReference>
<evidence type="ECO:0000256" key="1">
    <source>
        <dbReference type="SAM" id="MobiDB-lite"/>
    </source>
</evidence>
<keyword evidence="4" id="KW-1185">Reference proteome</keyword>
<dbReference type="AlphaFoldDB" id="A0AB34JT80"/>
<proteinExistence type="predicted"/>
<feature type="region of interest" description="Disordered" evidence="1">
    <location>
        <begin position="1"/>
        <end position="26"/>
    </location>
</feature>
<protein>
    <recommendedName>
        <fullName evidence="2">Endonuclease/exonuclease/phosphatase domain-containing protein</fullName>
    </recommendedName>
</protein>
<dbReference type="Proteomes" id="UP001515480">
    <property type="component" value="Unassembled WGS sequence"/>
</dbReference>
<evidence type="ECO:0000259" key="2">
    <source>
        <dbReference type="Pfam" id="PF03372"/>
    </source>
</evidence>
<dbReference type="InterPro" id="IPR036691">
    <property type="entry name" value="Endo/exonu/phosph_ase_sf"/>
</dbReference>
<sequence length="743" mass="82649">MVDSSEDSDDSSSDSTSDDDQERRRQRRRYVKSSLFMAFSHRWRKLLYTWADDTRELGTWASLEFRRQFGVARAVFDQMYDVTAGEDEFADTVWNSGNKGLPTQPLLQKVAGALYMLTKNQTYTEAAKMAGIGDTTMKTFFARWIPWLRQTQTPKHVYLPKGDHLKTILNIYAQMGFPAYTLYQDVEFTLYNAEGNKYTEHGLYSLTDGGYHMWRCMQFPAKCVTPGTMRARQSKRLESIRKDSECCFGRSLKGSIRGGAMVLPPLGARGFTLASWNVLLPNSVDGWWVYKMYGPNVPEAATTWEARSQLVQRYLLAADADIIALQETCADSFASDFSFLLDGGYDFALHSKGRMRPATLWKRARFRVCEADGGPLDAGCTAESRVVHADRTLTVPLAAIDESGAPLASPPLFIVNCHLCAGAEARRRLRQVHEAIDAIRKARGKREGQGKAEGKAEGNVEGKAEGKAEGNAEKGQAEKGKTEEAAIVVCGDFNSQGASAVRELLCAEQVLPSFREAGDPTESDQAETEVTSKPKKQPFGPFFDVALAACREEADVPPTLVCPSLVPKIRDAITGGPSEALLEALGEMFAKLSADGERMTAEEQAWERWFTLINKQVGRGEEYRNAVAACQARGSPDLTKEDFVEVYAKELRNGYFWGIEHDLRVVRGHGLEDETRFTARFDYVYATARSLRLHSVHPALEPEKMAELLEGKAQLPNEWFPSDHLPVAVALEWLAAPPSSQSV</sequence>
<organism evidence="3 4">
    <name type="scientific">Prymnesium parvum</name>
    <name type="common">Toxic golden alga</name>
    <dbReference type="NCBI Taxonomy" id="97485"/>
    <lineage>
        <taxon>Eukaryota</taxon>
        <taxon>Haptista</taxon>
        <taxon>Haptophyta</taxon>
        <taxon>Prymnesiophyceae</taxon>
        <taxon>Prymnesiales</taxon>
        <taxon>Prymnesiaceae</taxon>
        <taxon>Prymnesium</taxon>
    </lineage>
</organism>
<dbReference type="InterPro" id="IPR005135">
    <property type="entry name" value="Endo/exonuclease/phosphatase"/>
</dbReference>
<dbReference type="Gene3D" id="3.60.10.10">
    <property type="entry name" value="Endonuclease/exonuclease/phosphatase"/>
    <property type="match status" value="1"/>
</dbReference>
<dbReference type="SUPFAM" id="SSF56219">
    <property type="entry name" value="DNase I-like"/>
    <property type="match status" value="1"/>
</dbReference>
<comment type="caution">
    <text evidence="3">The sequence shown here is derived from an EMBL/GenBank/DDBJ whole genome shotgun (WGS) entry which is preliminary data.</text>
</comment>
<feature type="region of interest" description="Disordered" evidence="1">
    <location>
        <begin position="515"/>
        <end position="535"/>
    </location>
</feature>
<feature type="domain" description="Endonuclease/exonuclease/phosphatase" evidence="2">
    <location>
        <begin position="274"/>
        <end position="444"/>
    </location>
</feature>